<accession>A0AAW1TV77</accession>
<gene>
    <name evidence="2" type="ORF">WA026_002545</name>
</gene>
<protein>
    <submittedName>
        <fullName evidence="2">Uncharacterized protein</fullName>
    </submittedName>
</protein>
<dbReference type="AlphaFoldDB" id="A0AAW1TV77"/>
<keyword evidence="3" id="KW-1185">Reference proteome</keyword>
<sequence>MDKCKVYLLLSLFSLINVHADTRCNLKEIFKTPQRRNYDQLEIVERSNFLSDEPIQAEKCKSDFGVPNETFS</sequence>
<dbReference type="EMBL" id="JARQZJ010000031">
    <property type="protein sequence ID" value="KAK9874193.1"/>
    <property type="molecule type" value="Genomic_DNA"/>
</dbReference>
<evidence type="ECO:0000313" key="3">
    <source>
        <dbReference type="Proteomes" id="UP001431783"/>
    </source>
</evidence>
<evidence type="ECO:0000256" key="1">
    <source>
        <dbReference type="SAM" id="SignalP"/>
    </source>
</evidence>
<name>A0AAW1TV77_9CUCU</name>
<comment type="caution">
    <text evidence="2">The sequence shown here is derived from an EMBL/GenBank/DDBJ whole genome shotgun (WGS) entry which is preliminary data.</text>
</comment>
<reference evidence="2 3" key="1">
    <citation type="submission" date="2023-03" db="EMBL/GenBank/DDBJ databases">
        <title>Genome insight into feeding habits of ladybird beetles.</title>
        <authorList>
            <person name="Li H.-S."/>
            <person name="Huang Y.-H."/>
            <person name="Pang H."/>
        </authorList>
    </citation>
    <scope>NUCLEOTIDE SEQUENCE [LARGE SCALE GENOMIC DNA]</scope>
    <source>
        <strain evidence="2">SYSU_2023b</strain>
        <tissue evidence="2">Whole body</tissue>
    </source>
</reference>
<organism evidence="2 3">
    <name type="scientific">Henosepilachna vigintioctopunctata</name>
    <dbReference type="NCBI Taxonomy" id="420089"/>
    <lineage>
        <taxon>Eukaryota</taxon>
        <taxon>Metazoa</taxon>
        <taxon>Ecdysozoa</taxon>
        <taxon>Arthropoda</taxon>
        <taxon>Hexapoda</taxon>
        <taxon>Insecta</taxon>
        <taxon>Pterygota</taxon>
        <taxon>Neoptera</taxon>
        <taxon>Endopterygota</taxon>
        <taxon>Coleoptera</taxon>
        <taxon>Polyphaga</taxon>
        <taxon>Cucujiformia</taxon>
        <taxon>Coccinelloidea</taxon>
        <taxon>Coccinellidae</taxon>
        <taxon>Epilachninae</taxon>
        <taxon>Epilachnini</taxon>
        <taxon>Henosepilachna</taxon>
    </lineage>
</organism>
<keyword evidence="1" id="KW-0732">Signal</keyword>
<proteinExistence type="predicted"/>
<evidence type="ECO:0000313" key="2">
    <source>
        <dbReference type="EMBL" id="KAK9874193.1"/>
    </source>
</evidence>
<feature type="signal peptide" evidence="1">
    <location>
        <begin position="1"/>
        <end position="20"/>
    </location>
</feature>
<dbReference type="Proteomes" id="UP001431783">
    <property type="component" value="Unassembled WGS sequence"/>
</dbReference>
<feature type="chain" id="PRO_5043441491" evidence="1">
    <location>
        <begin position="21"/>
        <end position="72"/>
    </location>
</feature>